<dbReference type="RefSeq" id="WP_167970379.1">
    <property type="nucleotide sequence ID" value="NZ_BHZG01000002.1"/>
</dbReference>
<evidence type="ECO:0008006" key="4">
    <source>
        <dbReference type="Google" id="ProtNLM"/>
    </source>
</evidence>
<sequence length="79" mass="8210">MFWPMLHLTLAFCGVAVVAVFAVRVGIEVRRFSAAVGDSSERIARAAADLERAAVPLSRHGGALSSGSTGGPEARGTRD</sequence>
<accession>A0A7X6D188</accession>
<reference evidence="2 3" key="1">
    <citation type="submission" date="2020-03" db="EMBL/GenBank/DDBJ databases">
        <title>Draft genome of Streptomyces sp. ventii, isolated from the Axial Seamount in the Pacific Ocean, and resequencing of the two type strains Streptomyces lonarensis strain NCL 716 and Streptomyces bohaiensis strain 11A07.</title>
        <authorList>
            <person name="Loughran R.M."/>
            <person name="Pfannmuller K.M."/>
            <person name="Wasson B.J."/>
            <person name="Deadmond M.C."/>
            <person name="Paddock B.E."/>
            <person name="Koyack M.J."/>
            <person name="Gallegos D.A."/>
            <person name="Mitchell E.A."/>
            <person name="Ushijima B."/>
            <person name="Saw J.H."/>
            <person name="Mcphail K.L."/>
            <person name="Videau P."/>
        </authorList>
    </citation>
    <scope>NUCLEOTIDE SEQUENCE [LARGE SCALE GENOMIC DNA]</scope>
    <source>
        <strain evidence="2 3">NCL716</strain>
    </source>
</reference>
<dbReference type="AlphaFoldDB" id="A0A7X6D188"/>
<keyword evidence="3" id="KW-1185">Reference proteome</keyword>
<evidence type="ECO:0000256" key="1">
    <source>
        <dbReference type="SAM" id="MobiDB-lite"/>
    </source>
</evidence>
<dbReference type="EMBL" id="JAAVJD010000079">
    <property type="protein sequence ID" value="NJQ06362.1"/>
    <property type="molecule type" value="Genomic_DNA"/>
</dbReference>
<protein>
    <recommendedName>
        <fullName evidence="4">Secreted protein</fullName>
    </recommendedName>
</protein>
<evidence type="ECO:0000313" key="2">
    <source>
        <dbReference type="EMBL" id="NJQ06362.1"/>
    </source>
</evidence>
<organism evidence="2 3">
    <name type="scientific">Streptomyces lonarensis</name>
    <dbReference type="NCBI Taxonomy" id="700599"/>
    <lineage>
        <taxon>Bacteria</taxon>
        <taxon>Bacillati</taxon>
        <taxon>Actinomycetota</taxon>
        <taxon>Actinomycetes</taxon>
        <taxon>Kitasatosporales</taxon>
        <taxon>Streptomycetaceae</taxon>
        <taxon>Streptomyces</taxon>
    </lineage>
</organism>
<name>A0A7X6D188_9ACTN</name>
<gene>
    <name evidence="2" type="ORF">HCN56_12400</name>
</gene>
<evidence type="ECO:0000313" key="3">
    <source>
        <dbReference type="Proteomes" id="UP000578686"/>
    </source>
</evidence>
<comment type="caution">
    <text evidence="2">The sequence shown here is derived from an EMBL/GenBank/DDBJ whole genome shotgun (WGS) entry which is preliminary data.</text>
</comment>
<dbReference type="Proteomes" id="UP000578686">
    <property type="component" value="Unassembled WGS sequence"/>
</dbReference>
<feature type="region of interest" description="Disordered" evidence="1">
    <location>
        <begin position="58"/>
        <end position="79"/>
    </location>
</feature>
<proteinExistence type="predicted"/>